<dbReference type="GO" id="GO:0098797">
    <property type="term" value="C:plasma membrane protein complex"/>
    <property type="evidence" value="ECO:0007669"/>
    <property type="project" value="TreeGrafter"/>
</dbReference>
<dbReference type="AlphaFoldDB" id="A0A6B0VLE5"/>
<sequence>MGLVAVTIALLVIVTGLSVALADDTTEDEADIRVVPEDGGTLSPVVEIEGPRLSDAHERTATIDDREDVDYAVPVLMEVVQAGTPDSDDPVNVLAVGIVPSEGSPPVGGVSTDALEPGDPHYADGSYDGPETGDAVLSSGAAAQLEAEETDQLFLMSPRTGALSQPHEVTAIDDGADTASLSSELPVVVVRLSELQTLTGAAEEDLADQVLVGTESSAAEAAVEETYPNATVESDGDAGLAALQDDDLALATSAIALVVGIGICTLFITTASALVVERERQTLAVLASVGFPTRSRLAIVAIMTLGLTIAGGLIGIAVGYGGIALTNYLAMETVTSSAIATTHPAFIPYALGVAIGAGLFAMPYPLYLAARTDAIAELRR</sequence>
<keyword evidence="9" id="KW-1185">Reference proteome</keyword>
<feature type="domain" description="ABC3 transporter permease C-terminal" evidence="7">
    <location>
        <begin position="255"/>
        <end position="372"/>
    </location>
</feature>
<proteinExistence type="predicted"/>
<evidence type="ECO:0000256" key="4">
    <source>
        <dbReference type="ARBA" id="ARBA00022989"/>
    </source>
</evidence>
<dbReference type="Proteomes" id="UP000434101">
    <property type="component" value="Unassembled WGS sequence"/>
</dbReference>
<dbReference type="PANTHER" id="PTHR30489">
    <property type="entry name" value="LIPOPROTEIN-RELEASING SYSTEM TRANSMEMBRANE PROTEIN LOLE"/>
    <property type="match status" value="1"/>
</dbReference>
<feature type="transmembrane region" description="Helical" evidence="6">
    <location>
        <begin position="254"/>
        <end position="276"/>
    </location>
</feature>
<keyword evidence="3 6" id="KW-0812">Transmembrane</keyword>
<keyword evidence="5 6" id="KW-0472">Membrane</keyword>
<evidence type="ECO:0000313" key="8">
    <source>
        <dbReference type="EMBL" id="MXV61826.1"/>
    </source>
</evidence>
<dbReference type="EMBL" id="WUYX01000026">
    <property type="protein sequence ID" value="MXV61826.1"/>
    <property type="molecule type" value="Genomic_DNA"/>
</dbReference>
<dbReference type="Pfam" id="PF02687">
    <property type="entry name" value="FtsX"/>
    <property type="match status" value="1"/>
</dbReference>
<feature type="transmembrane region" description="Helical" evidence="6">
    <location>
        <begin position="346"/>
        <end position="370"/>
    </location>
</feature>
<dbReference type="InterPro" id="IPR051447">
    <property type="entry name" value="Lipoprotein-release_system"/>
</dbReference>
<evidence type="ECO:0000313" key="9">
    <source>
        <dbReference type="Proteomes" id="UP000434101"/>
    </source>
</evidence>
<gene>
    <name evidence="8" type="ORF">GS429_07050</name>
</gene>
<evidence type="ECO:0000256" key="1">
    <source>
        <dbReference type="ARBA" id="ARBA00004651"/>
    </source>
</evidence>
<comment type="subcellular location">
    <subcellularLocation>
        <location evidence="1">Cell membrane</location>
        <topology evidence="1">Multi-pass membrane protein</topology>
    </subcellularLocation>
</comment>
<dbReference type="PANTHER" id="PTHR30489:SF0">
    <property type="entry name" value="LIPOPROTEIN-RELEASING SYSTEM TRANSMEMBRANE PROTEIN LOLE"/>
    <property type="match status" value="1"/>
</dbReference>
<dbReference type="InterPro" id="IPR003838">
    <property type="entry name" value="ABC3_permease_C"/>
</dbReference>
<accession>A0A6B0VLE5</accession>
<evidence type="ECO:0000256" key="2">
    <source>
        <dbReference type="ARBA" id="ARBA00022475"/>
    </source>
</evidence>
<reference evidence="8 9" key="1">
    <citation type="submission" date="2020-01" db="EMBL/GenBank/DDBJ databases">
        <title>Natronorubrum sp. JWXQ-INN 674 isolated from Inner Mongolia Autonomous Region of China.</title>
        <authorList>
            <person name="Xue Q."/>
        </authorList>
    </citation>
    <scope>NUCLEOTIDE SEQUENCE [LARGE SCALE GENOMIC DNA]</scope>
    <source>
        <strain evidence="8 9">JWXQ-INN-674</strain>
    </source>
</reference>
<name>A0A6B0VLE5_9EURY</name>
<comment type="caution">
    <text evidence="8">The sequence shown here is derived from an EMBL/GenBank/DDBJ whole genome shotgun (WGS) entry which is preliminary data.</text>
</comment>
<evidence type="ECO:0000256" key="3">
    <source>
        <dbReference type="ARBA" id="ARBA00022692"/>
    </source>
</evidence>
<evidence type="ECO:0000256" key="6">
    <source>
        <dbReference type="SAM" id="Phobius"/>
    </source>
</evidence>
<evidence type="ECO:0000256" key="5">
    <source>
        <dbReference type="ARBA" id="ARBA00023136"/>
    </source>
</evidence>
<evidence type="ECO:0000259" key="7">
    <source>
        <dbReference type="Pfam" id="PF02687"/>
    </source>
</evidence>
<dbReference type="GO" id="GO:0044874">
    <property type="term" value="P:lipoprotein localization to outer membrane"/>
    <property type="evidence" value="ECO:0007669"/>
    <property type="project" value="TreeGrafter"/>
</dbReference>
<organism evidence="8 9">
    <name type="scientific">Natronorubrum halalkaliphilum</name>
    <dbReference type="NCBI Taxonomy" id="2691917"/>
    <lineage>
        <taxon>Archaea</taxon>
        <taxon>Methanobacteriati</taxon>
        <taxon>Methanobacteriota</taxon>
        <taxon>Stenosarchaea group</taxon>
        <taxon>Halobacteria</taxon>
        <taxon>Halobacteriales</taxon>
        <taxon>Natrialbaceae</taxon>
        <taxon>Natronorubrum</taxon>
    </lineage>
</organism>
<protein>
    <submittedName>
        <fullName evidence="8">ABC transporter permease</fullName>
    </submittedName>
</protein>
<keyword evidence="4 6" id="KW-1133">Transmembrane helix</keyword>
<keyword evidence="2" id="KW-1003">Cell membrane</keyword>
<feature type="transmembrane region" description="Helical" evidence="6">
    <location>
        <begin position="297"/>
        <end position="326"/>
    </location>
</feature>